<dbReference type="InParanoid" id="A0A067PEC6"/>
<reference evidence="3" key="1">
    <citation type="journal article" date="2014" name="Proc. Natl. Acad. Sci. U.S.A.">
        <title>Extensive sampling of basidiomycete genomes demonstrates inadequacy of the white-rot/brown-rot paradigm for wood decay fungi.</title>
        <authorList>
            <person name="Riley R."/>
            <person name="Salamov A.A."/>
            <person name="Brown D.W."/>
            <person name="Nagy L.G."/>
            <person name="Floudas D."/>
            <person name="Held B.W."/>
            <person name="Levasseur A."/>
            <person name="Lombard V."/>
            <person name="Morin E."/>
            <person name="Otillar R."/>
            <person name="Lindquist E.A."/>
            <person name="Sun H."/>
            <person name="LaButti K.M."/>
            <person name="Schmutz J."/>
            <person name="Jabbour D."/>
            <person name="Luo H."/>
            <person name="Baker S.E."/>
            <person name="Pisabarro A.G."/>
            <person name="Walton J.D."/>
            <person name="Blanchette R.A."/>
            <person name="Henrissat B."/>
            <person name="Martin F."/>
            <person name="Cullen D."/>
            <person name="Hibbett D.S."/>
            <person name="Grigoriev I.V."/>
        </authorList>
    </citation>
    <scope>NUCLEOTIDE SEQUENCE [LARGE SCALE GENOMIC DNA]</scope>
    <source>
        <strain evidence="3">MUCL 33604</strain>
    </source>
</reference>
<dbReference type="PROSITE" id="PS50181">
    <property type="entry name" value="FBOX"/>
    <property type="match status" value="1"/>
</dbReference>
<dbReference type="SUPFAM" id="SSF81383">
    <property type="entry name" value="F-box domain"/>
    <property type="match status" value="1"/>
</dbReference>
<proteinExistence type="predicted"/>
<evidence type="ECO:0000313" key="2">
    <source>
        <dbReference type="EMBL" id="KDQ52195.1"/>
    </source>
</evidence>
<sequence length="296" mass="32868">MSFNSAQPTLSRSNPEGPGHLSLTSLPLDSLVHVQSFLDPPDILNLRRCSKYCDQVTREKSVWINAVRRIAAHYNVLPSTFPLVKMSLALLEHAATSPSRFLSRLEREIRANGKSLPPFTTRIINRHTCQSTAPALRNSGTFKFLRLAPGGRFLFTATSSGVVELWDLGFTDSAPLPRQSIASTMVPDLVFQHCETTQLLVDRDECGTNLYLLNPPHPQKLTSASLWSILSPFHPPFKESKHLQSIRQRSSRSTLPVNYWSSGLTQLSNYSVFVTAHAPRCVSRSPLIQSSSSTAT</sequence>
<dbReference type="InterPro" id="IPR036047">
    <property type="entry name" value="F-box-like_dom_sf"/>
</dbReference>
<dbReference type="Gene3D" id="1.20.1280.50">
    <property type="match status" value="1"/>
</dbReference>
<name>A0A067PEC6_9AGAM</name>
<evidence type="ECO:0000259" key="1">
    <source>
        <dbReference type="PROSITE" id="PS50181"/>
    </source>
</evidence>
<accession>A0A067PEC6</accession>
<dbReference type="HOGENOM" id="CLU_940303_0_0_1"/>
<dbReference type="EMBL" id="KL197742">
    <property type="protein sequence ID" value="KDQ52195.1"/>
    <property type="molecule type" value="Genomic_DNA"/>
</dbReference>
<feature type="domain" description="F-box" evidence="1">
    <location>
        <begin position="20"/>
        <end position="66"/>
    </location>
</feature>
<dbReference type="Proteomes" id="UP000027265">
    <property type="component" value="Unassembled WGS sequence"/>
</dbReference>
<gene>
    <name evidence="2" type="ORF">JAAARDRAFT_491789</name>
</gene>
<dbReference type="Pfam" id="PF00646">
    <property type="entry name" value="F-box"/>
    <property type="match status" value="1"/>
</dbReference>
<dbReference type="AlphaFoldDB" id="A0A067PEC6"/>
<keyword evidence="3" id="KW-1185">Reference proteome</keyword>
<organism evidence="2 3">
    <name type="scientific">Jaapia argillacea MUCL 33604</name>
    <dbReference type="NCBI Taxonomy" id="933084"/>
    <lineage>
        <taxon>Eukaryota</taxon>
        <taxon>Fungi</taxon>
        <taxon>Dikarya</taxon>
        <taxon>Basidiomycota</taxon>
        <taxon>Agaricomycotina</taxon>
        <taxon>Agaricomycetes</taxon>
        <taxon>Agaricomycetidae</taxon>
        <taxon>Jaapiales</taxon>
        <taxon>Jaapiaceae</taxon>
        <taxon>Jaapia</taxon>
    </lineage>
</organism>
<evidence type="ECO:0000313" key="3">
    <source>
        <dbReference type="Proteomes" id="UP000027265"/>
    </source>
</evidence>
<dbReference type="OrthoDB" id="2688364at2759"/>
<dbReference type="InterPro" id="IPR001810">
    <property type="entry name" value="F-box_dom"/>
</dbReference>
<protein>
    <recommendedName>
        <fullName evidence="1">F-box domain-containing protein</fullName>
    </recommendedName>
</protein>